<name>A0A815DIT7_ADIRI</name>
<dbReference type="InterPro" id="IPR019734">
    <property type="entry name" value="TPR_rpt"/>
</dbReference>
<protein>
    <submittedName>
        <fullName evidence="4">Uncharacterized protein</fullName>
    </submittedName>
</protein>
<evidence type="ECO:0000313" key="4">
    <source>
        <dbReference type="EMBL" id="CAF1301493.1"/>
    </source>
</evidence>
<reference evidence="4" key="1">
    <citation type="submission" date="2021-02" db="EMBL/GenBank/DDBJ databases">
        <authorList>
            <person name="Nowell W R."/>
        </authorList>
    </citation>
    <scope>NUCLEOTIDE SEQUENCE</scope>
</reference>
<dbReference type="InterPro" id="IPR011990">
    <property type="entry name" value="TPR-like_helical_dom_sf"/>
</dbReference>
<dbReference type="PANTHER" id="PTHR45641:SF19">
    <property type="entry name" value="NEPHROCYSTIN-3"/>
    <property type="match status" value="1"/>
</dbReference>
<accession>A0A815DIT7</accession>
<dbReference type="OrthoDB" id="10051994at2759"/>
<dbReference type="Proteomes" id="UP000663852">
    <property type="component" value="Unassembled WGS sequence"/>
</dbReference>
<keyword evidence="2 3" id="KW-0802">TPR repeat</keyword>
<keyword evidence="1" id="KW-0677">Repeat</keyword>
<dbReference type="Gene3D" id="3.90.176.10">
    <property type="entry name" value="Toxin ADP-ribosyltransferase, Chain A, domain 1"/>
    <property type="match status" value="1"/>
</dbReference>
<dbReference type="PANTHER" id="PTHR45641">
    <property type="entry name" value="TETRATRICOPEPTIDE REPEAT PROTEIN (AFU_ORTHOLOGUE AFUA_6G03870)"/>
    <property type="match status" value="1"/>
</dbReference>
<dbReference type="SUPFAM" id="SSF48452">
    <property type="entry name" value="TPR-like"/>
    <property type="match status" value="2"/>
</dbReference>
<evidence type="ECO:0000313" key="5">
    <source>
        <dbReference type="Proteomes" id="UP000663852"/>
    </source>
</evidence>
<evidence type="ECO:0000256" key="3">
    <source>
        <dbReference type="PROSITE-ProRule" id="PRU00339"/>
    </source>
</evidence>
<gene>
    <name evidence="4" type="ORF">EDS130_LOCUS30631</name>
</gene>
<dbReference type="PROSITE" id="PS50005">
    <property type="entry name" value="TPR"/>
    <property type="match status" value="1"/>
</dbReference>
<comment type="caution">
    <text evidence="4">The sequence shown here is derived from an EMBL/GenBank/DDBJ whole genome shotgun (WGS) entry which is preliminary data.</text>
</comment>
<sequence>MSTIERNTILTKIQLRIRTLHNEASNQCALIWLDSDALDDSIYSLRTKLLLRENSDIPCYFYNNLELCSTKIQKLKQDEVRLLIIVSDLFVEEILPYAKRCSIFIFCPNYHQYQHLKKDHSNIIEICSEHETLKNSVQRELPLLKFDLFANQKIFYTRSLPSAANLIHNKACFSYMLFVNFLKRIPSTDQAKDVMLDRCQHHFRLDNHTLEEIDLFRKTYTSEQAIAWYKKNSFVFFITNRAFRTENVTLWYKFRFYISDLSKQIENAHKNQHWQGILQLYRGVAFISTEEIESLKSNINGFISTNAFFSTSKQIDVALAFAGGIEQASSKQRVLFEITVDTSNLKNTTFVDINEFLGNNPAQNPFIDEDEVLFNVGSVFQIKNVYFSDEYNMWRVEMEATDERIDSIIERIKHMEEKFHNTNDNLLFGHLLIDMNQYVKANSYFQMILKLLPKSHYDVPLVYDYIGDLNMYITNWNEALKNYQLSYKIKMKKSHSYRQTIGITLNSLGNLYKSIGDHCQALKHYFKVLDYQINPVDKAITLLNISSIYIIKKNYTKALDRCLEAREIIHEHSSIAPGGLVRCYRIIGDIYFAQDDFDQAKDFYFAAFDLSKNSLFDSDLQRIVCVKSLVDLYAKQNMKQQAIDFCSRELNFYEHCLTEDHPNIAHLLMTLAELYEVNEDQRIDCLQKALEILEENRHHNYDQTANCLKLIGKFYAEKHLYEQAKIFFKKTLEIQKQTYPNKHLMLKETQNLIDMINV</sequence>
<evidence type="ECO:0000256" key="2">
    <source>
        <dbReference type="ARBA" id="ARBA00022803"/>
    </source>
</evidence>
<feature type="repeat" description="TPR" evidence="3">
    <location>
        <begin position="581"/>
        <end position="614"/>
    </location>
</feature>
<dbReference type="AlphaFoldDB" id="A0A815DIT7"/>
<dbReference type="EMBL" id="CAJNOJ010000216">
    <property type="protein sequence ID" value="CAF1301493.1"/>
    <property type="molecule type" value="Genomic_DNA"/>
</dbReference>
<dbReference type="SMART" id="SM00028">
    <property type="entry name" value="TPR"/>
    <property type="match status" value="7"/>
</dbReference>
<evidence type="ECO:0000256" key="1">
    <source>
        <dbReference type="ARBA" id="ARBA00022737"/>
    </source>
</evidence>
<dbReference type="SUPFAM" id="SSF56399">
    <property type="entry name" value="ADP-ribosylation"/>
    <property type="match status" value="1"/>
</dbReference>
<proteinExistence type="predicted"/>
<dbReference type="Gene3D" id="1.25.40.10">
    <property type="entry name" value="Tetratricopeptide repeat domain"/>
    <property type="match status" value="2"/>
</dbReference>
<organism evidence="4 5">
    <name type="scientific">Adineta ricciae</name>
    <name type="common">Rotifer</name>
    <dbReference type="NCBI Taxonomy" id="249248"/>
    <lineage>
        <taxon>Eukaryota</taxon>
        <taxon>Metazoa</taxon>
        <taxon>Spiralia</taxon>
        <taxon>Gnathifera</taxon>
        <taxon>Rotifera</taxon>
        <taxon>Eurotatoria</taxon>
        <taxon>Bdelloidea</taxon>
        <taxon>Adinetida</taxon>
        <taxon>Adinetidae</taxon>
        <taxon>Adineta</taxon>
    </lineage>
</organism>